<dbReference type="Gene3D" id="3.80.10.10">
    <property type="entry name" value="Ribonuclease Inhibitor"/>
    <property type="match status" value="1"/>
</dbReference>
<dbReference type="Proteomes" id="UP000238823">
    <property type="component" value="Unassembled WGS sequence"/>
</dbReference>
<dbReference type="EMBL" id="PVNL01000047">
    <property type="protein sequence ID" value="PRQ07942.1"/>
    <property type="molecule type" value="Genomic_DNA"/>
</dbReference>
<reference evidence="1 2" key="1">
    <citation type="submission" date="2018-03" db="EMBL/GenBank/DDBJ databases">
        <title>Draft Genome Sequences of the Obligatory Marine Myxobacteria Enhygromyxa salina SWB007.</title>
        <authorList>
            <person name="Poehlein A."/>
            <person name="Moghaddam J.A."/>
            <person name="Harms H."/>
            <person name="Alanjari M."/>
            <person name="Koenig G.M."/>
            <person name="Daniel R."/>
            <person name="Schaeberle T.F."/>
        </authorList>
    </citation>
    <scope>NUCLEOTIDE SEQUENCE [LARGE SCALE GENOMIC DNA]</scope>
    <source>
        <strain evidence="1 2">SWB007</strain>
    </source>
</reference>
<dbReference type="AlphaFoldDB" id="A0A2S9YSB2"/>
<accession>A0A2S9YSB2</accession>
<evidence type="ECO:0000313" key="1">
    <source>
        <dbReference type="EMBL" id="PRQ07942.1"/>
    </source>
</evidence>
<name>A0A2S9YSB2_9BACT</name>
<gene>
    <name evidence="1" type="ORF">ENSA7_23810</name>
</gene>
<proteinExistence type="predicted"/>
<dbReference type="SUPFAM" id="SSF52047">
    <property type="entry name" value="RNI-like"/>
    <property type="match status" value="1"/>
</dbReference>
<sequence length="223" mass="25059">MTRRRQSDEERLFALQEALGDPSTTWGEVLNRLVFCPDGLVLERALELVEAVVERWPAATRAPSRFVLRQLMAGHVRPYLRLLRVLDIRPLHPIRDRNALLRRMIREGGVRELQTFRARYSDGDQLIDTLLRSIHGLQVIYIGGSHVGPAAAQALAQSPSMSGLRYLSLHNNSIGDGGAEALLASPYLRELRWLNLYRNGISGALRDAIKRAPQWQGAQIILG</sequence>
<comment type="caution">
    <text evidence="1">The sequence shown here is derived from an EMBL/GenBank/DDBJ whole genome shotgun (WGS) entry which is preliminary data.</text>
</comment>
<organism evidence="1 2">
    <name type="scientific">Enhygromyxa salina</name>
    <dbReference type="NCBI Taxonomy" id="215803"/>
    <lineage>
        <taxon>Bacteria</taxon>
        <taxon>Pseudomonadati</taxon>
        <taxon>Myxococcota</taxon>
        <taxon>Polyangia</taxon>
        <taxon>Nannocystales</taxon>
        <taxon>Nannocystaceae</taxon>
        <taxon>Enhygromyxa</taxon>
    </lineage>
</organism>
<dbReference type="InterPro" id="IPR032675">
    <property type="entry name" value="LRR_dom_sf"/>
</dbReference>
<protein>
    <recommendedName>
        <fullName evidence="3">Leucine Rich repeats (2 copies)</fullName>
    </recommendedName>
</protein>
<evidence type="ECO:0000313" key="2">
    <source>
        <dbReference type="Proteomes" id="UP000238823"/>
    </source>
</evidence>
<evidence type="ECO:0008006" key="3">
    <source>
        <dbReference type="Google" id="ProtNLM"/>
    </source>
</evidence>